<dbReference type="EnsemblPlants" id="Pp3c4_27710V3.2">
    <property type="protein sequence ID" value="PAC:32922463.CDS.1"/>
    <property type="gene ID" value="Pp3c4_27710"/>
</dbReference>
<evidence type="ECO:0000313" key="4">
    <source>
        <dbReference type="Proteomes" id="UP000006727"/>
    </source>
</evidence>
<evidence type="ECO:0000313" key="2">
    <source>
        <dbReference type="EMBL" id="PNR55933.1"/>
    </source>
</evidence>
<dbReference type="AlphaFoldDB" id="A9ST43"/>
<gene>
    <name evidence="3" type="primary">LOC112281212</name>
    <name evidence="2" type="ORF">PHYPA_006830</name>
</gene>
<dbReference type="EnsemblPlants" id="Pp3c4_27710V3.1">
    <property type="protein sequence ID" value="PAC:32922462.CDS.1"/>
    <property type="gene ID" value="Pp3c4_27710"/>
</dbReference>
<dbReference type="PANTHER" id="PTHR36022:SF1">
    <property type="entry name" value="GPI-ANCHORED ADHESIN-LIKE PROTEIN"/>
    <property type="match status" value="1"/>
</dbReference>
<feature type="region of interest" description="Disordered" evidence="1">
    <location>
        <begin position="119"/>
        <end position="142"/>
    </location>
</feature>
<dbReference type="PaxDb" id="3218-PP1S115_130V6.1"/>
<evidence type="ECO:0000256" key="1">
    <source>
        <dbReference type="SAM" id="MobiDB-lite"/>
    </source>
</evidence>
<dbReference type="RefSeq" id="XP_024373237.1">
    <property type="nucleotide sequence ID" value="XM_024517469.2"/>
</dbReference>
<dbReference type="OrthoDB" id="1921902at2759"/>
<accession>A9ST43</accession>
<reference evidence="2 4" key="2">
    <citation type="journal article" date="2018" name="Plant J.">
        <title>The Physcomitrella patens chromosome-scale assembly reveals moss genome structure and evolution.</title>
        <authorList>
            <person name="Lang D."/>
            <person name="Ullrich K.K."/>
            <person name="Murat F."/>
            <person name="Fuchs J."/>
            <person name="Jenkins J."/>
            <person name="Haas F.B."/>
            <person name="Piednoel M."/>
            <person name="Gundlach H."/>
            <person name="Van Bel M."/>
            <person name="Meyberg R."/>
            <person name="Vives C."/>
            <person name="Morata J."/>
            <person name="Symeonidi A."/>
            <person name="Hiss M."/>
            <person name="Muchero W."/>
            <person name="Kamisugi Y."/>
            <person name="Saleh O."/>
            <person name="Blanc G."/>
            <person name="Decker E.L."/>
            <person name="van Gessel N."/>
            <person name="Grimwood J."/>
            <person name="Hayes R.D."/>
            <person name="Graham S.W."/>
            <person name="Gunter L.E."/>
            <person name="McDaniel S.F."/>
            <person name="Hoernstein S.N.W."/>
            <person name="Larsson A."/>
            <person name="Li F.W."/>
            <person name="Perroud P.F."/>
            <person name="Phillips J."/>
            <person name="Ranjan P."/>
            <person name="Rokshar D.S."/>
            <person name="Rothfels C.J."/>
            <person name="Schneider L."/>
            <person name="Shu S."/>
            <person name="Stevenson D.W."/>
            <person name="Thummler F."/>
            <person name="Tillich M."/>
            <person name="Villarreal Aguilar J.C."/>
            <person name="Widiez T."/>
            <person name="Wong G.K."/>
            <person name="Wymore A."/>
            <person name="Zhang Y."/>
            <person name="Zimmer A.D."/>
            <person name="Quatrano R.S."/>
            <person name="Mayer K.F.X."/>
            <person name="Goodstein D."/>
            <person name="Casacuberta J.M."/>
            <person name="Vandepoele K."/>
            <person name="Reski R."/>
            <person name="Cuming A.C."/>
            <person name="Tuskan G.A."/>
            <person name="Maumus F."/>
            <person name="Salse J."/>
            <person name="Schmutz J."/>
            <person name="Rensing S.A."/>
        </authorList>
    </citation>
    <scope>NUCLEOTIDE SEQUENCE [LARGE SCALE GENOMIC DNA]</scope>
    <source>
        <strain evidence="3 4">cv. Gransden 2004</strain>
    </source>
</reference>
<dbReference type="HOGENOM" id="CLU_312482_0_0_1"/>
<reference evidence="2 4" key="1">
    <citation type="journal article" date="2008" name="Science">
        <title>The Physcomitrella genome reveals evolutionary insights into the conquest of land by plants.</title>
        <authorList>
            <person name="Rensing S."/>
            <person name="Lang D."/>
            <person name="Zimmer A."/>
            <person name="Terry A."/>
            <person name="Salamov A."/>
            <person name="Shapiro H."/>
            <person name="Nishiyama T."/>
            <person name="Perroud P.-F."/>
            <person name="Lindquist E."/>
            <person name="Kamisugi Y."/>
            <person name="Tanahashi T."/>
            <person name="Sakakibara K."/>
            <person name="Fujita T."/>
            <person name="Oishi K."/>
            <person name="Shin-I T."/>
            <person name="Kuroki Y."/>
            <person name="Toyoda A."/>
            <person name="Suzuki Y."/>
            <person name="Hashimoto A."/>
            <person name="Yamaguchi K."/>
            <person name="Sugano A."/>
            <person name="Kohara Y."/>
            <person name="Fujiyama A."/>
            <person name="Anterola A."/>
            <person name="Aoki S."/>
            <person name="Ashton N."/>
            <person name="Barbazuk W.B."/>
            <person name="Barker E."/>
            <person name="Bennetzen J."/>
            <person name="Bezanilla M."/>
            <person name="Blankenship R."/>
            <person name="Cho S.H."/>
            <person name="Dutcher S."/>
            <person name="Estelle M."/>
            <person name="Fawcett J.A."/>
            <person name="Gundlach H."/>
            <person name="Hanada K."/>
            <person name="Heyl A."/>
            <person name="Hicks K.A."/>
            <person name="Hugh J."/>
            <person name="Lohr M."/>
            <person name="Mayer K."/>
            <person name="Melkozernov A."/>
            <person name="Murata T."/>
            <person name="Nelson D."/>
            <person name="Pils B."/>
            <person name="Prigge M."/>
            <person name="Reiss B."/>
            <person name="Renner T."/>
            <person name="Rombauts S."/>
            <person name="Rushton P."/>
            <person name="Sanderfoot A."/>
            <person name="Schween G."/>
            <person name="Shiu S.-H."/>
            <person name="Stueber K."/>
            <person name="Theodoulou F.L."/>
            <person name="Tu H."/>
            <person name="Van de Peer Y."/>
            <person name="Verrier P.J."/>
            <person name="Waters E."/>
            <person name="Wood A."/>
            <person name="Yang L."/>
            <person name="Cove D."/>
            <person name="Cuming A."/>
            <person name="Hasebe M."/>
            <person name="Lucas S."/>
            <person name="Mishler D.B."/>
            <person name="Reski R."/>
            <person name="Grigoriev I."/>
            <person name="Quatrano R.S."/>
            <person name="Boore J.L."/>
        </authorList>
    </citation>
    <scope>NUCLEOTIDE SEQUENCE [LARGE SCALE GENOMIC DNA]</scope>
    <source>
        <strain evidence="3 4">cv. Gransden 2004</strain>
    </source>
</reference>
<feature type="region of interest" description="Disordered" evidence="1">
    <location>
        <begin position="1"/>
        <end position="33"/>
    </location>
</feature>
<name>A9ST43_PHYPA</name>
<proteinExistence type="predicted"/>
<protein>
    <submittedName>
        <fullName evidence="2 3">Uncharacterized protein</fullName>
    </submittedName>
</protein>
<dbReference type="PANTHER" id="PTHR36022">
    <property type="entry name" value="GPI-ANCHORED ADHESIN-LIKE PROTEIN"/>
    <property type="match status" value="1"/>
</dbReference>
<dbReference type="Gramene" id="Pp3c4_27710V3.3">
    <property type="protein sequence ID" value="PAC:32922464.CDS.1"/>
    <property type="gene ID" value="Pp3c4_27710"/>
</dbReference>
<keyword evidence="4" id="KW-1185">Reference proteome</keyword>
<sequence length="970" mass="104987">MTPNSTSTGLFPVSKEKKTPREATCHAATPTQSLRRAVKPLGEHNRSRSHSPAFDALSMKDKRIPRAQKTMLPGVDLSRRFADSIHGPCTLATNRGVIDVRSPRGSLTLDRIREGCPSSLRREKKASGTAVKTRLRGAADTPPVQKAISFTTPSKKDNTVKDSNRKHGMLVKRKDLIEHFIIEGKKESSFKPASAPSLSSSKSFVELHAARNIDIGSRNLKSTQVNHLEGQSKSAVLRSVSLPKGTEFAGKILGSDVTPLVESPGPRNSFHLIMAMSRRISRNTEEKSFMKDAACKLDSDWTELSPPRSEALCDRNLGFWEDGRSGGAATSNLGEDLYGKENLHTSNITSTDVCGDVMLSSLPCKSPEVNNGDFTVEESSPSWDLQEDNVAQEWFLSKDSVSCFESLMKGSKTPEPHSSKSPELTKRAVGLGSAAGAPPGSTGENRQQYVSNQQTPPPQATNSPEFLKRGSVPPSAGGCFGAGPLMGPEGMGSVKDRRKCKPRGILTIEGEFLCSSGSAEFSDEEIHRKETISVPALASVEWMVAEGYDIETADHPASTESTYVSARDVNASLRVSRGSFSRLVERGERASSAVCHRRSRSAADVGSSLVYWKKGLLYEWNLAMSDQRRAASPSPTTKEEAIVSPIGKLGDFSPPLTRQSDGTGNSLVIGALGSLTGTPPSCRALDCDGEDEVESKNRDVDIVGHRVMPTEKALLGFSLHGRPASLSLSFSVGSSPDSCQSWQDMPPSESSRWSNASSKGEWDDYLPNFRHKGFSKQFQLHSTKEKYAPTTKVEINARSAFREVSPAYSDGGDSVVCTSNSIVTPPLNTCESSDWDSRKNSVGKSAKDVEVLKDLRRISTTASIFRDTAPDLVGISISVSEAPSLNSSHDFEIRTCHHYTEGITTNQMQIPLSKSEEETKVPQGRPYLHEADYSPSSLLKADAFSRTCISGVIPLRCCTTSSATILATTS</sequence>
<dbReference type="Proteomes" id="UP000006727">
    <property type="component" value="Chromosome 4"/>
</dbReference>
<dbReference type="KEGG" id="ppp:112281212"/>
<dbReference type="EnsemblPlants" id="Pp3c4_27710V3.3">
    <property type="protein sequence ID" value="PAC:32922464.CDS.1"/>
    <property type="gene ID" value="Pp3c4_27710"/>
</dbReference>
<organism evidence="2">
    <name type="scientific">Physcomitrium patens</name>
    <name type="common">Spreading-leaved earth moss</name>
    <name type="synonym">Physcomitrella patens</name>
    <dbReference type="NCBI Taxonomy" id="3218"/>
    <lineage>
        <taxon>Eukaryota</taxon>
        <taxon>Viridiplantae</taxon>
        <taxon>Streptophyta</taxon>
        <taxon>Embryophyta</taxon>
        <taxon>Bryophyta</taxon>
        <taxon>Bryophytina</taxon>
        <taxon>Bryopsida</taxon>
        <taxon>Funariidae</taxon>
        <taxon>Funariales</taxon>
        <taxon>Funariaceae</taxon>
        <taxon>Physcomitrium</taxon>
    </lineage>
</organism>
<dbReference type="Gramene" id="Pp3c4_27710V3.2">
    <property type="protein sequence ID" value="PAC:32922463.CDS.1"/>
    <property type="gene ID" value="Pp3c4_27710"/>
</dbReference>
<evidence type="ECO:0000313" key="3">
    <source>
        <dbReference type="EnsemblPlants" id="PAC:32922462.CDS.1"/>
    </source>
</evidence>
<dbReference type="RefSeq" id="XP_024373236.1">
    <property type="nucleotide sequence ID" value="XM_024517468.2"/>
</dbReference>
<feature type="compositionally biased region" description="Polar residues" evidence="1">
    <location>
        <begin position="442"/>
        <end position="464"/>
    </location>
</feature>
<dbReference type="Gramene" id="Pp3c4_27710V3.1">
    <property type="protein sequence ID" value="PAC:32922462.CDS.1"/>
    <property type="gene ID" value="Pp3c4_27710"/>
</dbReference>
<feature type="compositionally biased region" description="Basic and acidic residues" evidence="1">
    <location>
        <begin position="14"/>
        <end position="24"/>
    </location>
</feature>
<dbReference type="EMBL" id="ABEU02000004">
    <property type="protein sequence ID" value="PNR55933.1"/>
    <property type="molecule type" value="Genomic_DNA"/>
</dbReference>
<reference evidence="3" key="3">
    <citation type="submission" date="2020-12" db="UniProtKB">
        <authorList>
            <consortium name="EnsemblPlants"/>
        </authorList>
    </citation>
    <scope>IDENTIFICATION</scope>
</reference>
<dbReference type="GeneID" id="112281212"/>
<feature type="compositionally biased region" description="Low complexity" evidence="1">
    <location>
        <begin position="432"/>
        <end position="441"/>
    </location>
</feature>
<feature type="region of interest" description="Disordered" evidence="1">
    <location>
        <begin position="431"/>
        <end position="480"/>
    </location>
</feature>